<keyword evidence="2" id="KW-1185">Reference proteome</keyword>
<proteinExistence type="predicted"/>
<evidence type="ECO:0000313" key="1">
    <source>
        <dbReference type="EMBL" id="CAK9013300.1"/>
    </source>
</evidence>
<accession>A0ABP0JFW5</accession>
<sequence>MDSAAVLGIAERVAEGKLSMTGAAEFAGNLARDGCVKASVKQLATSRERDFFKWVILPLPIYRATVPAKIDADATSAFGGLGSREISMILPSDHLTALFHQGENVITECLGSREDFDALWRACGCDELVSSHVPIIIHEDATRSEICRILAWDFRQLESGLYDYVNHCGMFHAVGSAREKQAGDYLPMKAAFAFWKGDMEAHAYAHNLVQTQRYYRCNQCCDFCLATCDKRAPELNWGSLSLRAVWRSALTMSDPNDTSPWCQVPRFKKDKRLLDLLHIVHLGTLRDLIPSVIIDSLQDGTLPHFYGLAGRPWDEVLHSFSHHASCWAKLEGMQLYIGTLSMARLGRPKYTHWPMATLDTRIKAAKARTLFAFTTFIMTRLADSSVLRTAEGIQRARMRAISCWSLDLALSLWSKNGKVLTARDIVDETTWLCHLHSASYQWLACQCLAERKLLFKVRPKTHYFCHMVDHFSATQLCLMHLSTFSDEDFMHKIRCICQSCHGGNYMRSWSRRYALKRALQWRDIKKELARARVKKFHHVNWKFTTCVSAIWVIYVKHGAGICVDLARFVYAGLTRDRGCECQACSALVYFQRLGPLGFLETLCYENGLKVRKRFSRKCFQKNSTLL</sequence>
<reference evidence="1 2" key="1">
    <citation type="submission" date="2024-02" db="EMBL/GenBank/DDBJ databases">
        <authorList>
            <person name="Chen Y."/>
            <person name="Shah S."/>
            <person name="Dougan E. K."/>
            <person name="Thang M."/>
            <person name="Chan C."/>
        </authorList>
    </citation>
    <scope>NUCLEOTIDE SEQUENCE [LARGE SCALE GENOMIC DNA]</scope>
</reference>
<dbReference type="Proteomes" id="UP001642464">
    <property type="component" value="Unassembled WGS sequence"/>
</dbReference>
<comment type="caution">
    <text evidence="1">The sequence shown here is derived from an EMBL/GenBank/DDBJ whole genome shotgun (WGS) entry which is preliminary data.</text>
</comment>
<dbReference type="EMBL" id="CAXAMM010007114">
    <property type="protein sequence ID" value="CAK9013300.1"/>
    <property type="molecule type" value="Genomic_DNA"/>
</dbReference>
<gene>
    <name evidence="1" type="ORF">SCF082_LOCUS11876</name>
</gene>
<evidence type="ECO:0000313" key="2">
    <source>
        <dbReference type="Proteomes" id="UP001642464"/>
    </source>
</evidence>
<protein>
    <submittedName>
        <fullName evidence="1">Uncharacterized protein</fullName>
    </submittedName>
</protein>
<organism evidence="1 2">
    <name type="scientific">Durusdinium trenchii</name>
    <dbReference type="NCBI Taxonomy" id="1381693"/>
    <lineage>
        <taxon>Eukaryota</taxon>
        <taxon>Sar</taxon>
        <taxon>Alveolata</taxon>
        <taxon>Dinophyceae</taxon>
        <taxon>Suessiales</taxon>
        <taxon>Symbiodiniaceae</taxon>
        <taxon>Durusdinium</taxon>
    </lineage>
</organism>
<name>A0ABP0JFW5_9DINO</name>